<feature type="region of interest" description="Disordered" evidence="4">
    <location>
        <begin position="1"/>
        <end position="47"/>
    </location>
</feature>
<protein>
    <submittedName>
        <fullName evidence="5">Tellurite resistance protein TelA</fullName>
    </submittedName>
    <submittedName>
        <fullName evidence="6">Uncharacterized conserved protein YaaN involved in tellurite resistance</fullName>
    </submittedName>
</protein>
<dbReference type="OrthoDB" id="9768858at2"/>
<evidence type="ECO:0000256" key="2">
    <source>
        <dbReference type="PIRNR" id="PIRNR026508"/>
    </source>
</evidence>
<gene>
    <name evidence="5" type="ORF">AAT16_07715</name>
    <name evidence="6" type="ORF">SAMN05216235_0790</name>
</gene>
<proteinExistence type="inferred from homology"/>
<evidence type="ECO:0000313" key="8">
    <source>
        <dbReference type="Proteomes" id="UP000183090"/>
    </source>
</evidence>
<organism evidence="6 8">
    <name type="scientific">Salinicoccus halodurans</name>
    <dbReference type="NCBI Taxonomy" id="407035"/>
    <lineage>
        <taxon>Bacteria</taxon>
        <taxon>Bacillati</taxon>
        <taxon>Bacillota</taxon>
        <taxon>Bacilli</taxon>
        <taxon>Bacillales</taxon>
        <taxon>Staphylococcaceae</taxon>
        <taxon>Salinicoccus</taxon>
    </lineage>
</organism>
<evidence type="ECO:0000313" key="7">
    <source>
        <dbReference type="Proteomes" id="UP000034029"/>
    </source>
</evidence>
<dbReference type="PANTHER" id="PTHR38432">
    <property type="entry name" value="TELA-LIKE PROTEIN SAOUHSC_01408"/>
    <property type="match status" value="1"/>
</dbReference>
<evidence type="ECO:0000256" key="4">
    <source>
        <dbReference type="SAM" id="MobiDB-lite"/>
    </source>
</evidence>
<keyword evidence="3" id="KW-0175">Coiled coil</keyword>
<dbReference type="InterPro" id="IPR008863">
    <property type="entry name" value="Toxic_anion-R_TelA"/>
</dbReference>
<keyword evidence="7" id="KW-1185">Reference proteome</keyword>
<dbReference type="Pfam" id="PF05816">
    <property type="entry name" value="TelA"/>
    <property type="match status" value="1"/>
</dbReference>
<dbReference type="KEGG" id="shv:AAT16_07715"/>
<comment type="similarity">
    <text evidence="1 2">Belongs to the TelA family.</text>
</comment>
<dbReference type="EMBL" id="CP011366">
    <property type="protein sequence ID" value="AKG74130.1"/>
    <property type="molecule type" value="Genomic_DNA"/>
</dbReference>
<dbReference type="PANTHER" id="PTHR38432:SF1">
    <property type="entry name" value="TELA-LIKE PROTEIN SAOUHSC_01408"/>
    <property type="match status" value="1"/>
</dbReference>
<feature type="coiled-coil region" evidence="3">
    <location>
        <begin position="368"/>
        <end position="399"/>
    </location>
</feature>
<feature type="compositionally biased region" description="Polar residues" evidence="4">
    <location>
        <begin position="28"/>
        <end position="47"/>
    </location>
</feature>
<evidence type="ECO:0000256" key="3">
    <source>
        <dbReference type="SAM" id="Coils"/>
    </source>
</evidence>
<name>A0A0F7D4F2_9STAP</name>
<evidence type="ECO:0000313" key="5">
    <source>
        <dbReference type="EMBL" id="AKG74130.1"/>
    </source>
</evidence>
<dbReference type="PIRSF" id="PIRSF026508">
    <property type="entry name" value="TelA"/>
    <property type="match status" value="1"/>
</dbReference>
<evidence type="ECO:0000256" key="1">
    <source>
        <dbReference type="ARBA" id="ARBA00005541"/>
    </source>
</evidence>
<dbReference type="EMBL" id="FOTB01000001">
    <property type="protein sequence ID" value="SFK60900.1"/>
    <property type="molecule type" value="Genomic_DNA"/>
</dbReference>
<dbReference type="Proteomes" id="UP000183090">
    <property type="component" value="Unassembled WGS sequence"/>
</dbReference>
<reference evidence="5 7" key="1">
    <citation type="journal article" date="2015" name="Int. J. Syst. Evol. Microbiol.">
        <title>Complete genome sequence of Salinicoccus halodurans H3B36, isolated from the Qaidam Basin in China.</title>
        <authorList>
            <person name="Jiang K."/>
            <person name="Xue Y."/>
            <person name="Ma Y."/>
        </authorList>
    </citation>
    <scope>NUCLEOTIDE SEQUENCE [LARGE SCALE GENOMIC DNA]</scope>
    <source>
        <strain evidence="5 7">H3B36</strain>
    </source>
</reference>
<reference evidence="7" key="2">
    <citation type="submission" date="2015-04" db="EMBL/GenBank/DDBJ databases">
        <title>Complete genome sequence of Salinicoccus halodurans strain H3B36, isolated from the Qaidam basin of China.</title>
        <authorList>
            <person name="Ma Y."/>
            <person name="Jiang K."/>
            <person name="Xue Y."/>
        </authorList>
    </citation>
    <scope>NUCLEOTIDE SEQUENCE [LARGE SCALE GENOMIC DNA]</scope>
    <source>
        <strain evidence="7">H3B36</strain>
    </source>
</reference>
<reference evidence="6 8" key="3">
    <citation type="submission" date="2016-10" db="EMBL/GenBank/DDBJ databases">
        <authorList>
            <person name="Varghese N."/>
            <person name="Submissions S."/>
        </authorList>
    </citation>
    <scope>NUCLEOTIDE SEQUENCE [LARGE SCALE GENOMIC DNA]</scope>
    <source>
        <strain evidence="6 8">CGMCC 1.6501</strain>
    </source>
</reference>
<dbReference type="RefSeq" id="WP_046790315.1">
    <property type="nucleotide sequence ID" value="NZ_CP011366.1"/>
</dbReference>
<evidence type="ECO:0000313" key="6">
    <source>
        <dbReference type="EMBL" id="SFK60900.1"/>
    </source>
</evidence>
<sequence length="402" mass="46446">MKEENKLKEELLSDPFAPMNTREEEQTNSDVKLQPQSGTEVNPNQTTEALTTYKERFNEDDLKKINEIKDKIEPLNNDALIHYGSNAQQALSKFSHQMLNEVQSKDVGPIGDTLEDLMKKLKEIDPDELSSEKKNIFSRLFRRVKKSVNEIVSKHQSVASQVDRISIQLEHAKEVLTKDVHLLDKLYDQNKDYFDAINIYIAAAELKKEELNNEVLPDLKKKADASNNQMHVQDVNDMMQYINRLEKRVHDLKLSRQITLQSAPQIRMIQNINQTLAEKIQSSILTSIPLWKNQMAIALTLLRQESASQAQRAVTNTTNELLTKNSEMLKQNSLRTAQENERGIVDIETLKTTQENLVTTIEETLRIQQEGSQKRQVAEKELVEMEEDLKSRLLQLKEDHRY</sequence>
<dbReference type="AlphaFoldDB" id="A0A0F7D4F2"/>
<feature type="compositionally biased region" description="Basic and acidic residues" evidence="4">
    <location>
        <begin position="1"/>
        <end position="11"/>
    </location>
</feature>
<accession>A0A0F7D4F2</accession>
<dbReference type="Proteomes" id="UP000034029">
    <property type="component" value="Chromosome"/>
</dbReference>